<evidence type="ECO:0000259" key="5">
    <source>
        <dbReference type="PROSITE" id="PS50931"/>
    </source>
</evidence>
<evidence type="ECO:0000256" key="1">
    <source>
        <dbReference type="ARBA" id="ARBA00009437"/>
    </source>
</evidence>
<dbReference type="InterPro" id="IPR000847">
    <property type="entry name" value="LysR_HTH_N"/>
</dbReference>
<dbReference type="CDD" id="cd05466">
    <property type="entry name" value="PBP2_LTTR_substrate"/>
    <property type="match status" value="1"/>
</dbReference>
<dbReference type="OrthoDB" id="9803735at2"/>
<keyword evidence="3 6" id="KW-0238">DNA-binding</keyword>
<dbReference type="PRINTS" id="PR00039">
    <property type="entry name" value="HTHLYSR"/>
</dbReference>
<comment type="similarity">
    <text evidence="1">Belongs to the LysR transcriptional regulatory family.</text>
</comment>
<reference evidence="6 7" key="1">
    <citation type="submission" date="2016-11" db="EMBL/GenBank/DDBJ databases">
        <authorList>
            <person name="Jaros S."/>
            <person name="Januszkiewicz K."/>
            <person name="Wedrychowicz H."/>
        </authorList>
    </citation>
    <scope>NUCLEOTIDE SEQUENCE [LARGE SCALE GENOMIC DNA]</scope>
    <source>
        <strain evidence="6 7">DSM 15480</strain>
    </source>
</reference>
<dbReference type="PANTHER" id="PTHR30346:SF0">
    <property type="entry name" value="HCA OPERON TRANSCRIPTIONAL ACTIVATOR HCAR"/>
    <property type="match status" value="1"/>
</dbReference>
<dbReference type="EMBL" id="FQZY01000008">
    <property type="protein sequence ID" value="SHJ42923.1"/>
    <property type="molecule type" value="Genomic_DNA"/>
</dbReference>
<dbReference type="Gene3D" id="3.40.190.290">
    <property type="match status" value="1"/>
</dbReference>
<evidence type="ECO:0000313" key="7">
    <source>
        <dbReference type="Proteomes" id="UP000184301"/>
    </source>
</evidence>
<dbReference type="GO" id="GO:0003700">
    <property type="term" value="F:DNA-binding transcription factor activity"/>
    <property type="evidence" value="ECO:0007669"/>
    <property type="project" value="InterPro"/>
</dbReference>
<proteinExistence type="inferred from homology"/>
<name>A0A1M6J873_9FIRM</name>
<dbReference type="AlphaFoldDB" id="A0A1M6J873"/>
<accession>A0A1M6J873</accession>
<dbReference type="SUPFAM" id="SSF46785">
    <property type="entry name" value="Winged helix' DNA-binding domain"/>
    <property type="match status" value="1"/>
</dbReference>
<dbReference type="PROSITE" id="PS50931">
    <property type="entry name" value="HTH_LYSR"/>
    <property type="match status" value="1"/>
</dbReference>
<keyword evidence="4" id="KW-0804">Transcription</keyword>
<dbReference type="PANTHER" id="PTHR30346">
    <property type="entry name" value="TRANSCRIPTIONAL DUAL REGULATOR HCAR-RELATED"/>
    <property type="match status" value="1"/>
</dbReference>
<keyword evidence="7" id="KW-1185">Reference proteome</keyword>
<dbReference type="Gene3D" id="1.10.10.10">
    <property type="entry name" value="Winged helix-like DNA-binding domain superfamily/Winged helix DNA-binding domain"/>
    <property type="match status" value="1"/>
</dbReference>
<dbReference type="Pfam" id="PF03466">
    <property type="entry name" value="LysR_substrate"/>
    <property type="match status" value="1"/>
</dbReference>
<protein>
    <submittedName>
        <fullName evidence="6">DNA-binding transcriptional regulator, LysR family</fullName>
    </submittedName>
</protein>
<dbReference type="GO" id="GO:0032993">
    <property type="term" value="C:protein-DNA complex"/>
    <property type="evidence" value="ECO:0007669"/>
    <property type="project" value="TreeGrafter"/>
</dbReference>
<dbReference type="InterPro" id="IPR005119">
    <property type="entry name" value="LysR_subst-bd"/>
</dbReference>
<evidence type="ECO:0000256" key="4">
    <source>
        <dbReference type="ARBA" id="ARBA00023163"/>
    </source>
</evidence>
<evidence type="ECO:0000256" key="2">
    <source>
        <dbReference type="ARBA" id="ARBA00023015"/>
    </source>
</evidence>
<sequence length="298" mass="34230">MTNNEIEAFIATIEHGSISAAAQELYVGQPTLSARIRTLEEELGVTLFTRKRGQRITELTPDGKKFEPYARKWKELWDNTQFALNNEIDQTLSVASGYSINSYIMPEVYSRLVKKVKGVALRMDGNHYTEVFRLLETGDVDVGFVPNLRYSRQLQTHSLYREELVVITGKKGRMSGPVHPSELSQEKEVHLAWDSNYSQWYKYWFGGIEHVGVQSCDIVFAIEAVAQSDRWAVVPVTIAKLMEKRGMLYQPILESPKPKITSMLCRKDFDHYPVLPELLHIMKRVVTELGAEWIFEEI</sequence>
<dbReference type="Pfam" id="PF00126">
    <property type="entry name" value="HTH_1"/>
    <property type="match status" value="1"/>
</dbReference>
<dbReference type="Proteomes" id="UP000184301">
    <property type="component" value="Unassembled WGS sequence"/>
</dbReference>
<gene>
    <name evidence="6" type="ORF">SAMN02745243_00583</name>
</gene>
<dbReference type="STRING" id="1121950.SAMN02745243_00583"/>
<organism evidence="6 7">
    <name type="scientific">Hespellia stercorisuis DSM 15480</name>
    <dbReference type="NCBI Taxonomy" id="1121950"/>
    <lineage>
        <taxon>Bacteria</taxon>
        <taxon>Bacillati</taxon>
        <taxon>Bacillota</taxon>
        <taxon>Clostridia</taxon>
        <taxon>Lachnospirales</taxon>
        <taxon>Lachnospiraceae</taxon>
        <taxon>Hespellia</taxon>
    </lineage>
</organism>
<evidence type="ECO:0000313" key="6">
    <source>
        <dbReference type="EMBL" id="SHJ42923.1"/>
    </source>
</evidence>
<dbReference type="InterPro" id="IPR036390">
    <property type="entry name" value="WH_DNA-bd_sf"/>
</dbReference>
<evidence type="ECO:0000256" key="3">
    <source>
        <dbReference type="ARBA" id="ARBA00023125"/>
    </source>
</evidence>
<dbReference type="InterPro" id="IPR036388">
    <property type="entry name" value="WH-like_DNA-bd_sf"/>
</dbReference>
<dbReference type="SUPFAM" id="SSF53850">
    <property type="entry name" value="Periplasmic binding protein-like II"/>
    <property type="match status" value="1"/>
</dbReference>
<keyword evidence="2" id="KW-0805">Transcription regulation</keyword>
<dbReference type="GO" id="GO:0003677">
    <property type="term" value="F:DNA binding"/>
    <property type="evidence" value="ECO:0007669"/>
    <property type="project" value="UniProtKB-KW"/>
</dbReference>
<feature type="domain" description="HTH lysR-type" evidence="5">
    <location>
        <begin position="1"/>
        <end position="57"/>
    </location>
</feature>
<dbReference type="RefSeq" id="WP_073104739.1">
    <property type="nucleotide sequence ID" value="NZ_FQZY01000008.1"/>
</dbReference>